<evidence type="ECO:0000256" key="5">
    <source>
        <dbReference type="ARBA" id="ARBA00022970"/>
    </source>
</evidence>
<sequence length="244" mass="26733">MTEIHTMPIAEPVLEVRGLSAGYGKRAVVHDVDLTVRAGEIRVLLGHNGAGKTTLVRSVFGLLRPSAGTVRYRGEDITRRRCADNVKAGIALVPQGHGIFRSLTVRENLELGAYTAHDPAEIRTNRDAVMDLFPILRERAGQIAGTMSGGQQQMLAMGMALMHRPDVMILDEPSIGLAPNLVQRVMEAIAEVNRTLRMAVLMVEQNVVHALPIAQSVTVLRTGRKIYEGPPEPLGDRQYLMTLF</sequence>
<name>A0A0P0F1D0_AZOBR</name>
<dbReference type="EMBL" id="CP032340">
    <property type="protein sequence ID" value="QCO11578.1"/>
    <property type="molecule type" value="Genomic_DNA"/>
</dbReference>
<evidence type="ECO:0000313" key="7">
    <source>
        <dbReference type="EMBL" id="MDX5951397.1"/>
    </source>
</evidence>
<keyword evidence="2" id="KW-0813">Transport</keyword>
<evidence type="ECO:0000259" key="6">
    <source>
        <dbReference type="PROSITE" id="PS50893"/>
    </source>
</evidence>
<dbReference type="PANTHER" id="PTHR43820">
    <property type="entry name" value="HIGH-AFFINITY BRANCHED-CHAIN AMINO ACID TRANSPORT ATP-BINDING PROTEIN LIVF"/>
    <property type="match status" value="1"/>
</dbReference>
<keyword evidence="10" id="KW-1185">Reference proteome</keyword>
<dbReference type="InterPro" id="IPR027417">
    <property type="entry name" value="P-loop_NTPase"/>
</dbReference>
<dbReference type="Proteomes" id="UP001277471">
    <property type="component" value="Unassembled WGS sequence"/>
</dbReference>
<reference evidence="8 9" key="1">
    <citation type="submission" date="2018-09" db="EMBL/GenBank/DDBJ databases">
        <title>Whole genome based analysis of evolution and adaptive divergence in Indian and Brazilian strains of Azospirillum brasilense.</title>
        <authorList>
            <person name="Singh C."/>
            <person name="Tripathi A.K."/>
        </authorList>
    </citation>
    <scope>NUCLEOTIDE SEQUENCE [LARGE SCALE GENOMIC DNA]</scope>
    <source>
        <strain evidence="8 9">MTCC4038</strain>
        <plasmid evidence="8 9">p1</plasmid>
    </source>
</reference>
<organism evidence="8 9">
    <name type="scientific">Azospirillum brasilense</name>
    <dbReference type="NCBI Taxonomy" id="192"/>
    <lineage>
        <taxon>Bacteria</taxon>
        <taxon>Pseudomonadati</taxon>
        <taxon>Pseudomonadota</taxon>
        <taxon>Alphaproteobacteria</taxon>
        <taxon>Rhodospirillales</taxon>
        <taxon>Azospirillaceae</taxon>
        <taxon>Azospirillum</taxon>
    </lineage>
</organism>
<protein>
    <submittedName>
        <fullName evidence="8">ABC transporter ATP-binding protein</fullName>
    </submittedName>
</protein>
<dbReference type="Proteomes" id="UP000298774">
    <property type="component" value="Plasmid p1"/>
</dbReference>
<dbReference type="AlphaFoldDB" id="A0A0P0F1D0"/>
<keyword evidence="5" id="KW-0029">Amino-acid transport</keyword>
<dbReference type="InterPro" id="IPR017871">
    <property type="entry name" value="ABC_transporter-like_CS"/>
</dbReference>
<dbReference type="EMBL" id="JAWXYC010000003">
    <property type="protein sequence ID" value="MDX5951397.1"/>
    <property type="molecule type" value="Genomic_DNA"/>
</dbReference>
<evidence type="ECO:0000313" key="9">
    <source>
        <dbReference type="Proteomes" id="UP000298774"/>
    </source>
</evidence>
<evidence type="ECO:0000256" key="3">
    <source>
        <dbReference type="ARBA" id="ARBA00022741"/>
    </source>
</evidence>
<dbReference type="GO" id="GO:0015807">
    <property type="term" value="P:L-amino acid transport"/>
    <property type="evidence" value="ECO:0007669"/>
    <property type="project" value="TreeGrafter"/>
</dbReference>
<dbReference type="KEGG" id="abf:AMK58_15760"/>
<dbReference type="GO" id="GO:0005524">
    <property type="term" value="F:ATP binding"/>
    <property type="evidence" value="ECO:0007669"/>
    <property type="project" value="UniProtKB-KW"/>
</dbReference>
<dbReference type="InterPro" id="IPR003439">
    <property type="entry name" value="ABC_transporter-like_ATP-bd"/>
</dbReference>
<keyword evidence="3" id="KW-0547">Nucleotide-binding</keyword>
<evidence type="ECO:0000313" key="10">
    <source>
        <dbReference type="Proteomes" id="UP001277471"/>
    </source>
</evidence>
<proteinExistence type="inferred from homology"/>
<keyword evidence="4 8" id="KW-0067">ATP-binding</keyword>
<dbReference type="GO" id="GO:0015658">
    <property type="term" value="F:branched-chain amino acid transmembrane transporter activity"/>
    <property type="evidence" value="ECO:0007669"/>
    <property type="project" value="TreeGrafter"/>
</dbReference>
<keyword evidence="8" id="KW-0614">Plasmid</keyword>
<evidence type="ECO:0000313" key="8">
    <source>
        <dbReference type="EMBL" id="QCO11578.1"/>
    </source>
</evidence>
<geneLocation type="plasmid" evidence="8 9">
    <name>p1</name>
</geneLocation>
<dbReference type="RefSeq" id="WP_051140451.1">
    <property type="nucleotide sequence ID" value="NZ_CP012915.1"/>
</dbReference>
<dbReference type="PROSITE" id="PS50893">
    <property type="entry name" value="ABC_TRANSPORTER_2"/>
    <property type="match status" value="1"/>
</dbReference>
<comment type="similarity">
    <text evidence="1">Belongs to the ABC transporter superfamily.</text>
</comment>
<dbReference type="PROSITE" id="PS00211">
    <property type="entry name" value="ABC_TRANSPORTER_1"/>
    <property type="match status" value="1"/>
</dbReference>
<dbReference type="Gene3D" id="3.40.50.300">
    <property type="entry name" value="P-loop containing nucleotide triphosphate hydrolases"/>
    <property type="match status" value="1"/>
</dbReference>
<evidence type="ECO:0000256" key="1">
    <source>
        <dbReference type="ARBA" id="ARBA00005417"/>
    </source>
</evidence>
<evidence type="ECO:0000256" key="2">
    <source>
        <dbReference type="ARBA" id="ARBA00022448"/>
    </source>
</evidence>
<dbReference type="SUPFAM" id="SSF52540">
    <property type="entry name" value="P-loop containing nucleoside triphosphate hydrolases"/>
    <property type="match status" value="1"/>
</dbReference>
<dbReference type="InterPro" id="IPR052156">
    <property type="entry name" value="BCAA_Transport_ATP-bd_LivF"/>
</dbReference>
<gene>
    <name evidence="8" type="ORF">D3868_21665</name>
    <name evidence="7" type="ORF">SIM66_09350</name>
</gene>
<accession>A0A0P0F1D0</accession>
<dbReference type="GO" id="GO:0016887">
    <property type="term" value="F:ATP hydrolysis activity"/>
    <property type="evidence" value="ECO:0007669"/>
    <property type="project" value="InterPro"/>
</dbReference>
<reference evidence="7 10" key="2">
    <citation type="submission" date="2023-11" db="EMBL/GenBank/DDBJ databases">
        <title>MicrobeMod: A computational toolkit for identifying prokaryotic methylation and restriction-modification with nanopore sequencing.</title>
        <authorList>
            <person name="Crits-Christoph A."/>
            <person name="Kang S.C."/>
            <person name="Lee H."/>
            <person name="Ostrov N."/>
        </authorList>
    </citation>
    <scope>NUCLEOTIDE SEQUENCE [LARGE SCALE GENOMIC DNA]</scope>
    <source>
        <strain evidence="7 10">ATCC 29145</strain>
    </source>
</reference>
<feature type="domain" description="ABC transporter" evidence="6">
    <location>
        <begin position="14"/>
        <end position="244"/>
    </location>
</feature>
<dbReference type="PANTHER" id="PTHR43820:SF4">
    <property type="entry name" value="HIGH-AFFINITY BRANCHED-CHAIN AMINO ACID TRANSPORT ATP-BINDING PROTEIN LIVF"/>
    <property type="match status" value="1"/>
</dbReference>
<dbReference type="Pfam" id="PF00005">
    <property type="entry name" value="ABC_tran"/>
    <property type="match status" value="1"/>
</dbReference>
<dbReference type="InterPro" id="IPR003593">
    <property type="entry name" value="AAA+_ATPase"/>
</dbReference>
<dbReference type="SMART" id="SM00382">
    <property type="entry name" value="AAA"/>
    <property type="match status" value="1"/>
</dbReference>
<dbReference type="GeneID" id="56453023"/>
<dbReference type="CDD" id="cd03224">
    <property type="entry name" value="ABC_TM1139_LivF_branched"/>
    <property type="match status" value="1"/>
</dbReference>
<evidence type="ECO:0000256" key="4">
    <source>
        <dbReference type="ARBA" id="ARBA00022840"/>
    </source>
</evidence>